<protein>
    <submittedName>
        <fullName evidence="1">Uncharacterized protein</fullName>
    </submittedName>
</protein>
<dbReference type="OrthoDB" id="3465583at2759"/>
<name>A0A1L7XEC7_9HELO</name>
<gene>
    <name evidence="1" type="ORF">PAC_13223</name>
</gene>
<proteinExistence type="predicted"/>
<evidence type="ECO:0000313" key="2">
    <source>
        <dbReference type="Proteomes" id="UP000184330"/>
    </source>
</evidence>
<dbReference type="Proteomes" id="UP000184330">
    <property type="component" value="Unassembled WGS sequence"/>
</dbReference>
<sequence>MSISTLSHNPSKMAPAITTAVSAGPSTMPSPLIDVLPGEIRNQIIELCIKGALSNRTLPSLSSGSSGITISVLPKWSGPCCLKMNGIGALPLLFVNKQLYKEVQSFVDSMVDEVSIGGYILQYPNEDPNLRWALAYSLLDKRPNILSFVKNIKINLPRGIDERCQHNWALMGLSTRKNSGECKSWLVLPDLERYLQKFSACEKPVIVVAVEEKAPPDFNKLLSLYIARQGRLTIEFVTPRSPNTAWVRNTPRGLPWYFKWEVAWIECLSRKATSAMNGGDINLVEAS</sequence>
<dbReference type="AlphaFoldDB" id="A0A1L7XEC7"/>
<dbReference type="EMBL" id="FJOG01000023">
    <property type="protein sequence ID" value="CZR63326.1"/>
    <property type="molecule type" value="Genomic_DNA"/>
</dbReference>
<keyword evidence="2" id="KW-1185">Reference proteome</keyword>
<reference evidence="1 2" key="1">
    <citation type="submission" date="2016-03" db="EMBL/GenBank/DDBJ databases">
        <authorList>
            <person name="Ploux O."/>
        </authorList>
    </citation>
    <scope>NUCLEOTIDE SEQUENCE [LARGE SCALE GENOMIC DNA]</scope>
    <source>
        <strain evidence="1 2">UAMH 11012</strain>
    </source>
</reference>
<accession>A0A1L7XEC7</accession>
<evidence type="ECO:0000313" key="1">
    <source>
        <dbReference type="EMBL" id="CZR63326.1"/>
    </source>
</evidence>
<organism evidence="1 2">
    <name type="scientific">Phialocephala subalpina</name>
    <dbReference type="NCBI Taxonomy" id="576137"/>
    <lineage>
        <taxon>Eukaryota</taxon>
        <taxon>Fungi</taxon>
        <taxon>Dikarya</taxon>
        <taxon>Ascomycota</taxon>
        <taxon>Pezizomycotina</taxon>
        <taxon>Leotiomycetes</taxon>
        <taxon>Helotiales</taxon>
        <taxon>Mollisiaceae</taxon>
        <taxon>Phialocephala</taxon>
        <taxon>Phialocephala fortinii species complex</taxon>
    </lineage>
</organism>